<keyword evidence="3" id="KW-1185">Reference proteome</keyword>
<dbReference type="Proteomes" id="UP000823941">
    <property type="component" value="Chromosome 2"/>
</dbReference>
<gene>
    <name evidence="2" type="ORF">JYU34_001297</name>
</gene>
<reference evidence="2 3" key="1">
    <citation type="submission" date="2021-06" db="EMBL/GenBank/DDBJ databases">
        <title>A haploid diamondback moth (Plutella xylostella L.) genome assembly resolves 31 chromosomes and identifies a diamide resistance mutation.</title>
        <authorList>
            <person name="Ward C.M."/>
            <person name="Perry K.D."/>
            <person name="Baker G."/>
            <person name="Powis K."/>
            <person name="Heckel D.G."/>
            <person name="Baxter S.W."/>
        </authorList>
    </citation>
    <scope>NUCLEOTIDE SEQUENCE [LARGE SCALE GENOMIC DNA]</scope>
    <source>
        <strain evidence="2 3">LV</strain>
        <tissue evidence="2">Single pupa</tissue>
    </source>
</reference>
<evidence type="ECO:0000256" key="1">
    <source>
        <dbReference type="SAM" id="Phobius"/>
    </source>
</evidence>
<dbReference type="EMBL" id="JAHIBW010000002">
    <property type="protein sequence ID" value="KAG7312900.1"/>
    <property type="molecule type" value="Genomic_DNA"/>
</dbReference>
<comment type="caution">
    <text evidence="2">The sequence shown here is derived from an EMBL/GenBank/DDBJ whole genome shotgun (WGS) entry which is preliminary data.</text>
</comment>
<name>A0ABQ7R6J7_PLUXY</name>
<proteinExistence type="predicted"/>
<evidence type="ECO:0000313" key="3">
    <source>
        <dbReference type="Proteomes" id="UP000823941"/>
    </source>
</evidence>
<keyword evidence="1" id="KW-0812">Transmembrane</keyword>
<protein>
    <submittedName>
        <fullName evidence="2">Uncharacterized protein</fullName>
    </submittedName>
</protein>
<evidence type="ECO:0000313" key="2">
    <source>
        <dbReference type="EMBL" id="KAG7312900.1"/>
    </source>
</evidence>
<accession>A0ABQ7R6J7</accession>
<feature type="non-terminal residue" evidence="2">
    <location>
        <position position="54"/>
    </location>
</feature>
<keyword evidence="1" id="KW-0472">Membrane</keyword>
<feature type="transmembrane region" description="Helical" evidence="1">
    <location>
        <begin position="32"/>
        <end position="50"/>
    </location>
</feature>
<keyword evidence="1" id="KW-1133">Transmembrane helix</keyword>
<organism evidence="2 3">
    <name type="scientific">Plutella xylostella</name>
    <name type="common">Diamondback moth</name>
    <name type="synonym">Plutella maculipennis</name>
    <dbReference type="NCBI Taxonomy" id="51655"/>
    <lineage>
        <taxon>Eukaryota</taxon>
        <taxon>Metazoa</taxon>
        <taxon>Ecdysozoa</taxon>
        <taxon>Arthropoda</taxon>
        <taxon>Hexapoda</taxon>
        <taxon>Insecta</taxon>
        <taxon>Pterygota</taxon>
        <taxon>Neoptera</taxon>
        <taxon>Endopterygota</taxon>
        <taxon>Lepidoptera</taxon>
        <taxon>Glossata</taxon>
        <taxon>Ditrysia</taxon>
        <taxon>Yponomeutoidea</taxon>
        <taxon>Plutellidae</taxon>
        <taxon>Plutella</taxon>
    </lineage>
</organism>
<sequence length="54" mass="6090">MPWTGVDCDSVIKLMVRTRNSFFLDDTFEYEYFALALYWLGGCVGVSVVGRSSS</sequence>